<reference evidence="2" key="4">
    <citation type="submission" date="2016-11" db="EMBL/GenBank/DDBJ databases">
        <authorList>
            <person name="Varghese N."/>
            <person name="Submissions S."/>
        </authorList>
    </citation>
    <scope>NUCLEOTIDE SEQUENCE</scope>
    <source>
        <strain evidence="2">DSM 1682</strain>
    </source>
</reference>
<dbReference type="EMBL" id="CP014223">
    <property type="protein sequence ID" value="AMJ40930.1"/>
    <property type="molecule type" value="Genomic_DNA"/>
</dbReference>
<reference evidence="1 3" key="1">
    <citation type="journal article" date="2016" name="Genome Announc.">
        <title>Complete Genome Sequence of the Amino Acid-Fermenting Clostridium propionicum X2 (DSM 1682).</title>
        <authorList>
            <person name="Poehlein A."/>
            <person name="Schlien K."/>
            <person name="Chowdhury N.P."/>
            <person name="Gottschalk G."/>
            <person name="Buckel W."/>
            <person name="Daniel R."/>
        </authorList>
    </citation>
    <scope>NUCLEOTIDE SEQUENCE [LARGE SCALE GENOMIC DNA]</scope>
    <source>
        <strain evidence="1 3">X2</strain>
    </source>
</reference>
<dbReference type="KEGG" id="cpro:CPRO_13370"/>
<reference evidence="3" key="2">
    <citation type="submission" date="2016-01" db="EMBL/GenBank/DDBJ databases">
        <authorList>
            <person name="Poehlein A."/>
            <person name="Schlien K."/>
            <person name="Gottschalk G."/>
            <person name="Buckel W."/>
            <person name="Daniel R."/>
        </authorList>
    </citation>
    <scope>NUCLEOTIDE SEQUENCE [LARGE SCALE GENOMIC DNA]</scope>
    <source>
        <strain evidence="3">X2</strain>
    </source>
</reference>
<dbReference type="OrthoDB" id="9795830at2"/>
<evidence type="ECO:0000313" key="1">
    <source>
        <dbReference type="EMBL" id="AMJ40930.1"/>
    </source>
</evidence>
<dbReference type="Pfam" id="PF20648">
    <property type="entry name" value="DUF6809"/>
    <property type="match status" value="1"/>
</dbReference>
<dbReference type="RefSeq" id="WP_066049323.1">
    <property type="nucleotide sequence ID" value="NZ_CP014223.1"/>
</dbReference>
<name>A0A0X1U7L3_ANAPI</name>
<keyword evidence="3" id="KW-1185">Reference proteome</keyword>
<dbReference type="InterPro" id="IPR049215">
    <property type="entry name" value="DUF6809"/>
</dbReference>
<organism evidence="2 4">
    <name type="scientific">Anaerotignum propionicum DSM 1682</name>
    <dbReference type="NCBI Taxonomy" id="991789"/>
    <lineage>
        <taxon>Bacteria</taxon>
        <taxon>Bacillati</taxon>
        <taxon>Bacillota</taxon>
        <taxon>Clostridia</taxon>
        <taxon>Lachnospirales</taxon>
        <taxon>Anaerotignaceae</taxon>
        <taxon>Anaerotignum</taxon>
    </lineage>
</organism>
<protein>
    <submittedName>
        <fullName evidence="2">Uncharacterized protein</fullName>
    </submittedName>
</protein>
<sequence>MNIIEELYHGNIHTNEKCFSRSSHYTKFVAIVSENEEKITEFLQALPNSEQEQHLLSQMMNAQSEINLFEGREKFIEGFRLGARFVLDTFVVPQQSVIRDIE</sequence>
<dbReference type="Proteomes" id="UP000184204">
    <property type="component" value="Unassembled WGS sequence"/>
</dbReference>
<dbReference type="EMBL" id="FQUA01000004">
    <property type="protein sequence ID" value="SHE59099.1"/>
    <property type="molecule type" value="Genomic_DNA"/>
</dbReference>
<evidence type="ECO:0000313" key="2">
    <source>
        <dbReference type="EMBL" id="SHE59099.1"/>
    </source>
</evidence>
<evidence type="ECO:0000313" key="3">
    <source>
        <dbReference type="Proteomes" id="UP000068026"/>
    </source>
</evidence>
<dbReference type="Proteomes" id="UP000068026">
    <property type="component" value="Chromosome"/>
</dbReference>
<proteinExistence type="predicted"/>
<dbReference type="AlphaFoldDB" id="A0A0X1U7L3"/>
<evidence type="ECO:0000313" key="4">
    <source>
        <dbReference type="Proteomes" id="UP000184204"/>
    </source>
</evidence>
<reference evidence="4" key="3">
    <citation type="submission" date="2016-11" db="EMBL/GenBank/DDBJ databases">
        <authorList>
            <person name="Jaros S."/>
            <person name="Januszkiewicz K."/>
            <person name="Wedrychowicz H."/>
        </authorList>
    </citation>
    <scope>NUCLEOTIDE SEQUENCE [LARGE SCALE GENOMIC DNA]</scope>
    <source>
        <strain evidence="4">DSM 1682</strain>
    </source>
</reference>
<gene>
    <name evidence="1" type="ORF">CPRO_13370</name>
    <name evidence="2" type="ORF">SAMN02745151_01149</name>
</gene>
<accession>A0A0X1U7L3</accession>